<protein>
    <submittedName>
        <fullName evidence="1">Uncharacterized protein</fullName>
    </submittedName>
</protein>
<organism evidence="1 2">
    <name type="scientific">Prunus dulcis</name>
    <name type="common">Almond</name>
    <name type="synonym">Amygdalus dulcis</name>
    <dbReference type="NCBI Taxonomy" id="3755"/>
    <lineage>
        <taxon>Eukaryota</taxon>
        <taxon>Viridiplantae</taxon>
        <taxon>Streptophyta</taxon>
        <taxon>Embryophyta</taxon>
        <taxon>Tracheophyta</taxon>
        <taxon>Spermatophyta</taxon>
        <taxon>Magnoliopsida</taxon>
        <taxon>eudicotyledons</taxon>
        <taxon>Gunneridae</taxon>
        <taxon>Pentapetalae</taxon>
        <taxon>rosids</taxon>
        <taxon>fabids</taxon>
        <taxon>Rosales</taxon>
        <taxon>Rosaceae</taxon>
        <taxon>Amygdaloideae</taxon>
        <taxon>Amygdaleae</taxon>
        <taxon>Prunus</taxon>
    </lineage>
</organism>
<keyword evidence="2" id="KW-1185">Reference proteome</keyword>
<dbReference type="EMBL" id="JAJFAZ020000008">
    <property type="protein sequence ID" value="KAI5314500.1"/>
    <property type="molecule type" value="Genomic_DNA"/>
</dbReference>
<proteinExistence type="predicted"/>
<evidence type="ECO:0000313" key="2">
    <source>
        <dbReference type="Proteomes" id="UP001054821"/>
    </source>
</evidence>
<name>A0AAD4YMG8_PRUDU</name>
<reference evidence="1 2" key="1">
    <citation type="journal article" date="2022" name="G3 (Bethesda)">
        <title>Whole-genome sequence and methylome profiling of the almond [Prunus dulcis (Mill.) D.A. Webb] cultivar 'Nonpareil'.</title>
        <authorList>
            <person name="D'Amico-Willman K.M."/>
            <person name="Ouma W.Z."/>
            <person name="Meulia T."/>
            <person name="Sideli G.M."/>
            <person name="Gradziel T.M."/>
            <person name="Fresnedo-Ramirez J."/>
        </authorList>
    </citation>
    <scope>NUCLEOTIDE SEQUENCE [LARGE SCALE GENOMIC DNA]</scope>
    <source>
        <strain evidence="1">Clone GOH B32 T37-40</strain>
    </source>
</reference>
<comment type="caution">
    <text evidence="1">The sequence shown here is derived from an EMBL/GenBank/DDBJ whole genome shotgun (WGS) entry which is preliminary data.</text>
</comment>
<accession>A0AAD4YMG8</accession>
<dbReference type="Proteomes" id="UP001054821">
    <property type="component" value="Chromosome 8"/>
</dbReference>
<sequence length="97" mass="11526">MRQKFKLIAIFLVDRVTDEAEVHNHLDCDYCLIKYFSVMVACADKPYYSMPMFSYNPANLFMKILHLSCSYFLTSSVSVNRWLQFNLFSDTESFLRR</sequence>
<dbReference type="AlphaFoldDB" id="A0AAD4YMG8"/>
<evidence type="ECO:0000313" key="1">
    <source>
        <dbReference type="EMBL" id="KAI5314500.1"/>
    </source>
</evidence>
<gene>
    <name evidence="1" type="ORF">L3X38_043676</name>
</gene>